<evidence type="ECO:0000313" key="5">
    <source>
        <dbReference type="Proteomes" id="UP000070282"/>
    </source>
</evidence>
<dbReference type="GO" id="GO:0004673">
    <property type="term" value="F:protein histidine kinase activity"/>
    <property type="evidence" value="ECO:0007669"/>
    <property type="project" value="UniProtKB-EC"/>
</dbReference>
<dbReference type="PRINTS" id="PR00344">
    <property type="entry name" value="BCTRLSENSOR"/>
</dbReference>
<accession>A0A137S8Q7</accession>
<evidence type="ECO:0000256" key="2">
    <source>
        <dbReference type="ARBA" id="ARBA00012438"/>
    </source>
</evidence>
<evidence type="ECO:0000259" key="3">
    <source>
        <dbReference type="PROSITE" id="PS50109"/>
    </source>
</evidence>
<sequence length="732" mass="82800">MAKLNPRARIIRTIGDQLISGPEAAIIELVKNSYDADSSEVSVVFNKDDLGRLSITVKDCGHGMTRSEILDTWFEPATNTKVKNPSSRSGSRRMLGAKGIGRFAVSRLGKISLMTSVAEIRSESKSILQKSTVYIDWSQFTADRYLHEIEIDIDSENLYSSVETGVEIEITDLRDVWSKRQLERLIIELRRLAHPQEDDAFSIRLDISCFSKKDDGFSGSDLFDEHNSDVFVNSDPDYDKYLIRPFAVGDTSDYKLVGDFDKDGKFSGSFQIQKGDGVVHDLIIAPPKMSEDEKACGPVSIKFNIYDREQDSIRQLFERMEINFDKIGIRRARKILTDMSGISISRNGFRIRPYGSPDHDWLELQAKRIQDPSKKLGSDQVSGYVLIKSEGESGIVERSSREGLEITPEFNRLRSLIISLLPHVEERRFKFREKAGLSRRPSTNTDKARDAAKLKRTTRALEKVPEEYREKLANALQKDTATLYEMLDEVDSYQKVLQSRASLGLVVAEVVHEGRRLLDPMFSSIKELRSDWELAFSDNELGKLYRKHFPENIEMAFKGGKGLASLFKKLDPVSGRKRGRPANFYFRSILDSALSILSVPIESNSIKLSIDNIDSLICYGYKEDVQACLLNLFENAIFWLGSNSSEDREIEIVGEYFKNKVRVRVSNNGPLINDEYRDRVFDAGFSLKSDGTGLGLAIARETCRASKGDLKLDLNDINTTFIVEIPKGQEND</sequence>
<evidence type="ECO:0000313" key="4">
    <source>
        <dbReference type="EMBL" id="KXO08799.1"/>
    </source>
</evidence>
<dbReference type="InterPro" id="IPR003594">
    <property type="entry name" value="HATPase_dom"/>
</dbReference>
<feature type="domain" description="Histidine kinase" evidence="3">
    <location>
        <begin position="509"/>
        <end position="729"/>
    </location>
</feature>
<dbReference type="EC" id="2.7.13.3" evidence="2"/>
<keyword evidence="5" id="KW-1185">Reference proteome</keyword>
<evidence type="ECO:0000256" key="1">
    <source>
        <dbReference type="ARBA" id="ARBA00000085"/>
    </source>
</evidence>
<dbReference type="CDD" id="cd00075">
    <property type="entry name" value="HATPase"/>
    <property type="match status" value="1"/>
</dbReference>
<dbReference type="EMBL" id="LOCO01000014">
    <property type="protein sequence ID" value="KXO08799.1"/>
    <property type="molecule type" value="Genomic_DNA"/>
</dbReference>
<comment type="caution">
    <text evidence="4">The sequence shown here is derived from an EMBL/GenBank/DDBJ whole genome shotgun (WGS) entry which is preliminary data.</text>
</comment>
<dbReference type="Pfam" id="PF02518">
    <property type="entry name" value="HATPase_c"/>
    <property type="match status" value="1"/>
</dbReference>
<dbReference type="PANTHER" id="PTHR43065">
    <property type="entry name" value="SENSOR HISTIDINE KINASE"/>
    <property type="match status" value="1"/>
</dbReference>
<dbReference type="AlphaFoldDB" id="A0A137S8Q7"/>
<dbReference type="PATRIC" id="fig|1306954.6.peg.942"/>
<organism evidence="4 5">
    <name type="scientific">Marinobacter excellens LAMA 842</name>
    <dbReference type="NCBI Taxonomy" id="1306954"/>
    <lineage>
        <taxon>Bacteria</taxon>
        <taxon>Pseudomonadati</taxon>
        <taxon>Pseudomonadota</taxon>
        <taxon>Gammaproteobacteria</taxon>
        <taxon>Pseudomonadales</taxon>
        <taxon>Marinobacteraceae</taxon>
        <taxon>Marinobacter</taxon>
    </lineage>
</organism>
<protein>
    <recommendedName>
        <fullName evidence="2">histidine kinase</fullName>
        <ecNumber evidence="2">2.7.13.3</ecNumber>
    </recommendedName>
</protein>
<dbReference type="Proteomes" id="UP000070282">
    <property type="component" value="Unassembled WGS sequence"/>
</dbReference>
<dbReference type="PANTHER" id="PTHR43065:SF42">
    <property type="entry name" value="TWO-COMPONENT SENSOR PPRA"/>
    <property type="match status" value="1"/>
</dbReference>
<dbReference type="SUPFAM" id="SSF55874">
    <property type="entry name" value="ATPase domain of HSP90 chaperone/DNA topoisomerase II/histidine kinase"/>
    <property type="match status" value="2"/>
</dbReference>
<comment type="catalytic activity">
    <reaction evidence="1">
        <text>ATP + protein L-histidine = ADP + protein N-phospho-L-histidine.</text>
        <dbReference type="EC" id="2.7.13.3"/>
    </reaction>
</comment>
<dbReference type="RefSeq" id="WP_082780589.1">
    <property type="nucleotide sequence ID" value="NZ_LOCO01000014.1"/>
</dbReference>
<name>A0A137S8Q7_9GAMM</name>
<dbReference type="InterPro" id="IPR036890">
    <property type="entry name" value="HATPase_C_sf"/>
</dbReference>
<dbReference type="SMART" id="SM00387">
    <property type="entry name" value="HATPase_c"/>
    <property type="match status" value="1"/>
</dbReference>
<dbReference type="PROSITE" id="PS50109">
    <property type="entry name" value="HIS_KIN"/>
    <property type="match status" value="1"/>
</dbReference>
<reference evidence="5" key="1">
    <citation type="submission" date="2015-12" db="EMBL/GenBank/DDBJ databases">
        <authorList>
            <person name="Lima A."/>
            <person name="Farahani Zayas N."/>
            <person name="Castro Da Silva M.A."/>
            <person name="Cabral A."/>
            <person name="Pessatti M.L."/>
        </authorList>
    </citation>
    <scope>NUCLEOTIDE SEQUENCE [LARGE SCALE GENOMIC DNA]</scope>
    <source>
        <strain evidence="5">LAMA 842</strain>
    </source>
</reference>
<dbReference type="InterPro" id="IPR005467">
    <property type="entry name" value="His_kinase_dom"/>
</dbReference>
<gene>
    <name evidence="4" type="ORF">J122_2653</name>
</gene>
<proteinExistence type="predicted"/>
<dbReference type="Gene3D" id="3.30.565.10">
    <property type="entry name" value="Histidine kinase-like ATPase, C-terminal domain"/>
    <property type="match status" value="2"/>
</dbReference>
<dbReference type="Pfam" id="PF13589">
    <property type="entry name" value="HATPase_c_3"/>
    <property type="match status" value="1"/>
</dbReference>
<dbReference type="InterPro" id="IPR004358">
    <property type="entry name" value="Sig_transdc_His_kin-like_C"/>
</dbReference>